<name>A0AAJ1R8L9_9LACO</name>
<evidence type="ECO:0000256" key="1">
    <source>
        <dbReference type="ARBA" id="ARBA00004651"/>
    </source>
</evidence>
<feature type="domain" description="ABC transmembrane type-1" evidence="8">
    <location>
        <begin position="73"/>
        <end position="287"/>
    </location>
</feature>
<dbReference type="GO" id="GO:0055085">
    <property type="term" value="P:transmembrane transport"/>
    <property type="evidence" value="ECO:0007669"/>
    <property type="project" value="InterPro"/>
</dbReference>
<feature type="transmembrane region" description="Helical" evidence="7">
    <location>
        <begin position="204"/>
        <end position="226"/>
    </location>
</feature>
<dbReference type="InterPro" id="IPR035906">
    <property type="entry name" value="MetI-like_sf"/>
</dbReference>
<dbReference type="PROSITE" id="PS50928">
    <property type="entry name" value="ABC_TM1"/>
    <property type="match status" value="1"/>
</dbReference>
<sequence>MMNAKQTWRGSIKGWLYVMPMLIVIVVFSIYPIIKSFAMSLYTDYQFLTDTVLARGFDNFSYLFSDTNFHLAVANTLVYVVGTVPLTIVISLILAVMLFHIKKFAGFFRTVYFLPFVTSTIAISMVWTWIFNARLGLANYFLSVIGVSPIDWLNDPKYAMLTLIIISIWKGLGFNIILILAGLGNIDKRYANAAKVDGANAWQIFWHVTLPQLSPTLVFVLINAVIGDFKVFDEVFAVFGGQPGPAQSAMTMVFYIYQQFYVMNQYGRAAAAAVILFAMILVVTIIQLLVSRHFDYSRPTKVKRTKKKAKA</sequence>
<dbReference type="SUPFAM" id="SSF161098">
    <property type="entry name" value="MetI-like"/>
    <property type="match status" value="1"/>
</dbReference>
<proteinExistence type="inferred from homology"/>
<feature type="transmembrane region" description="Helical" evidence="7">
    <location>
        <begin position="77"/>
        <end position="99"/>
    </location>
</feature>
<dbReference type="Proteomes" id="UP001167919">
    <property type="component" value="Unassembled WGS sequence"/>
</dbReference>
<keyword evidence="4 7" id="KW-0812">Transmembrane</keyword>
<dbReference type="GO" id="GO:0005886">
    <property type="term" value="C:plasma membrane"/>
    <property type="evidence" value="ECO:0007669"/>
    <property type="project" value="UniProtKB-SubCell"/>
</dbReference>
<dbReference type="CDD" id="cd06261">
    <property type="entry name" value="TM_PBP2"/>
    <property type="match status" value="1"/>
</dbReference>
<dbReference type="EMBL" id="SDWY01000002">
    <property type="protein sequence ID" value="MDN6900033.1"/>
    <property type="molecule type" value="Genomic_DNA"/>
</dbReference>
<feature type="transmembrane region" description="Helical" evidence="7">
    <location>
        <begin position="12"/>
        <end position="34"/>
    </location>
</feature>
<keyword evidence="3" id="KW-1003">Cell membrane</keyword>
<dbReference type="InterPro" id="IPR000515">
    <property type="entry name" value="MetI-like"/>
</dbReference>
<keyword evidence="2 7" id="KW-0813">Transport</keyword>
<keyword evidence="5 7" id="KW-1133">Transmembrane helix</keyword>
<dbReference type="Gene3D" id="1.10.3720.10">
    <property type="entry name" value="MetI-like"/>
    <property type="match status" value="1"/>
</dbReference>
<evidence type="ECO:0000256" key="6">
    <source>
        <dbReference type="ARBA" id="ARBA00023136"/>
    </source>
</evidence>
<accession>A0AAJ1R8L9</accession>
<evidence type="ECO:0000256" key="5">
    <source>
        <dbReference type="ARBA" id="ARBA00022989"/>
    </source>
</evidence>
<reference evidence="9" key="1">
    <citation type="submission" date="2019-01" db="EMBL/GenBank/DDBJ databases">
        <title>Oenococcus sicerae UCMA17102.</title>
        <authorList>
            <person name="Cousin F.J."/>
            <person name="Le Guellec R."/>
            <person name="Cretenet M."/>
        </authorList>
    </citation>
    <scope>NUCLEOTIDE SEQUENCE</scope>
    <source>
        <strain evidence="9">UCMA17102</strain>
    </source>
</reference>
<evidence type="ECO:0000259" key="8">
    <source>
        <dbReference type="PROSITE" id="PS50928"/>
    </source>
</evidence>
<evidence type="ECO:0000313" key="10">
    <source>
        <dbReference type="Proteomes" id="UP001167919"/>
    </source>
</evidence>
<dbReference type="PANTHER" id="PTHR30193">
    <property type="entry name" value="ABC TRANSPORTER PERMEASE PROTEIN"/>
    <property type="match status" value="1"/>
</dbReference>
<feature type="transmembrane region" description="Helical" evidence="7">
    <location>
        <begin position="111"/>
        <end position="131"/>
    </location>
</feature>
<evidence type="ECO:0000313" key="9">
    <source>
        <dbReference type="EMBL" id="MDN6900033.1"/>
    </source>
</evidence>
<evidence type="ECO:0000256" key="7">
    <source>
        <dbReference type="RuleBase" id="RU363032"/>
    </source>
</evidence>
<dbReference type="RefSeq" id="WP_301711027.1">
    <property type="nucleotide sequence ID" value="NZ_JBDNSH010000001.1"/>
</dbReference>
<comment type="caution">
    <text evidence="9">The sequence shown here is derived from an EMBL/GenBank/DDBJ whole genome shotgun (WGS) entry which is preliminary data.</text>
</comment>
<dbReference type="Pfam" id="PF00528">
    <property type="entry name" value="BPD_transp_1"/>
    <property type="match status" value="1"/>
</dbReference>
<dbReference type="AlphaFoldDB" id="A0AAJ1R8L9"/>
<evidence type="ECO:0000256" key="2">
    <source>
        <dbReference type="ARBA" id="ARBA00022448"/>
    </source>
</evidence>
<evidence type="ECO:0000256" key="4">
    <source>
        <dbReference type="ARBA" id="ARBA00022692"/>
    </source>
</evidence>
<gene>
    <name evidence="9" type="ORF">EVC35_03300</name>
</gene>
<comment type="subcellular location">
    <subcellularLocation>
        <location evidence="1 7">Cell membrane</location>
        <topology evidence="1 7">Multi-pass membrane protein</topology>
    </subcellularLocation>
</comment>
<evidence type="ECO:0000256" key="3">
    <source>
        <dbReference type="ARBA" id="ARBA00022475"/>
    </source>
</evidence>
<comment type="similarity">
    <text evidence="7">Belongs to the binding-protein-dependent transport system permease family.</text>
</comment>
<dbReference type="PANTHER" id="PTHR30193:SF37">
    <property type="entry name" value="INNER MEMBRANE ABC TRANSPORTER PERMEASE PROTEIN YCJO"/>
    <property type="match status" value="1"/>
</dbReference>
<feature type="transmembrane region" description="Helical" evidence="7">
    <location>
        <begin position="161"/>
        <end position="184"/>
    </location>
</feature>
<feature type="transmembrane region" description="Helical" evidence="7">
    <location>
        <begin position="269"/>
        <end position="290"/>
    </location>
</feature>
<keyword evidence="6 7" id="KW-0472">Membrane</keyword>
<dbReference type="InterPro" id="IPR051393">
    <property type="entry name" value="ABC_transporter_permease"/>
</dbReference>
<organism evidence="9 10">
    <name type="scientific">Oenococcus sicerae</name>
    <dbReference type="NCBI Taxonomy" id="2203724"/>
    <lineage>
        <taxon>Bacteria</taxon>
        <taxon>Bacillati</taxon>
        <taxon>Bacillota</taxon>
        <taxon>Bacilli</taxon>
        <taxon>Lactobacillales</taxon>
        <taxon>Lactobacillaceae</taxon>
        <taxon>Oenococcus</taxon>
    </lineage>
</organism>
<protein>
    <submittedName>
        <fullName evidence="9">Sugar ABC transporter permease</fullName>
    </submittedName>
</protein>